<evidence type="ECO:0000313" key="1">
    <source>
        <dbReference type="EMBL" id="KAF3695037.1"/>
    </source>
</evidence>
<keyword evidence="2" id="KW-1185">Reference proteome</keyword>
<sequence length="64" mass="7145">MLSLYSSTDLPPYPSLSPLAPHTLLFLSLFNLDTELPWLCFTVQQNTAHYVKSLSTSTTGLPFK</sequence>
<name>A0A6G1PXS0_CHAAH</name>
<reference evidence="1 2" key="1">
    <citation type="submission" date="2019-02" db="EMBL/GenBank/DDBJ databases">
        <title>Opniocepnalus argus genome.</title>
        <authorList>
            <person name="Zhou C."/>
            <person name="Xiao S."/>
        </authorList>
    </citation>
    <scope>NUCLEOTIDE SEQUENCE [LARGE SCALE GENOMIC DNA]</scope>
    <source>
        <strain evidence="1">OARG1902GOOAL</strain>
        <tissue evidence="1">Muscle</tissue>
    </source>
</reference>
<protein>
    <submittedName>
        <fullName evidence="1">Uncharacterized protein</fullName>
    </submittedName>
</protein>
<evidence type="ECO:0000313" key="2">
    <source>
        <dbReference type="Proteomes" id="UP000503349"/>
    </source>
</evidence>
<reference evidence="2" key="2">
    <citation type="submission" date="2019-02" db="EMBL/GenBank/DDBJ databases">
        <title>Opniocepnalus argus Var Kimnra genome.</title>
        <authorList>
            <person name="Zhou C."/>
            <person name="Xiao S."/>
        </authorList>
    </citation>
    <scope>NUCLEOTIDE SEQUENCE [LARGE SCALE GENOMIC DNA]</scope>
</reference>
<gene>
    <name evidence="1" type="ORF">EXN66_Car010713</name>
</gene>
<dbReference type="Proteomes" id="UP000503349">
    <property type="component" value="Chromosome 10"/>
</dbReference>
<dbReference type="EMBL" id="CM015721">
    <property type="protein sequence ID" value="KAF3695037.1"/>
    <property type="molecule type" value="Genomic_DNA"/>
</dbReference>
<dbReference type="AlphaFoldDB" id="A0A6G1PXS0"/>
<accession>A0A6G1PXS0</accession>
<organism evidence="1 2">
    <name type="scientific">Channa argus</name>
    <name type="common">Northern snakehead</name>
    <name type="synonym">Ophicephalus argus</name>
    <dbReference type="NCBI Taxonomy" id="215402"/>
    <lineage>
        <taxon>Eukaryota</taxon>
        <taxon>Metazoa</taxon>
        <taxon>Chordata</taxon>
        <taxon>Craniata</taxon>
        <taxon>Vertebrata</taxon>
        <taxon>Euteleostomi</taxon>
        <taxon>Actinopterygii</taxon>
        <taxon>Neopterygii</taxon>
        <taxon>Teleostei</taxon>
        <taxon>Neoteleostei</taxon>
        <taxon>Acanthomorphata</taxon>
        <taxon>Anabantaria</taxon>
        <taxon>Anabantiformes</taxon>
        <taxon>Channoidei</taxon>
        <taxon>Channidae</taxon>
        <taxon>Channa</taxon>
    </lineage>
</organism>
<proteinExistence type="predicted"/>